<dbReference type="PANTHER" id="PTHR30118">
    <property type="entry name" value="HTH-TYPE TRANSCRIPTIONAL REGULATOR LEUO-RELATED"/>
    <property type="match status" value="1"/>
</dbReference>
<keyword evidence="3" id="KW-0238">DNA-binding</keyword>
<dbReference type="InterPro" id="IPR037402">
    <property type="entry name" value="YidZ_PBP2"/>
</dbReference>
<accession>A0ABT3AGL0</accession>
<sequence length="312" mass="34669">MKEFDFTDLDGKVLRAFLTILEESSVSRAADRLGVTQSAVSHTLAKLRAVLGDPLFVRSGQGLTPTERALALREPVQTVLDGMRGLTDGRPFDPMSEEMEFHIAVNDLQRELIFPHLFRAARAEGVQLRLGFLPSGVPGPDLLRSDRCQLMLTPLPPDGPDIFQKRLLSSPLMVFHDATQGQPPKTWEEYCDAEHVEVRFPDGRNARTVMQGVDQSQIRPPTVILPHFNAIPAFVKGSTLISTDTALMKRGPLATLDCAPLPFHCPPVSIYMVWHQRSASDPAHRWLRARVEEIAANLSDLTDEAFSIRHGP</sequence>
<dbReference type="Gene3D" id="1.10.10.10">
    <property type="entry name" value="Winged helix-like DNA-binding domain superfamily/Winged helix DNA-binding domain"/>
    <property type="match status" value="1"/>
</dbReference>
<dbReference type="Proteomes" id="UP001320899">
    <property type="component" value="Unassembled WGS sequence"/>
</dbReference>
<evidence type="ECO:0000259" key="5">
    <source>
        <dbReference type="PROSITE" id="PS50931"/>
    </source>
</evidence>
<keyword evidence="2" id="KW-0805">Transcription regulation</keyword>
<dbReference type="InterPro" id="IPR000847">
    <property type="entry name" value="LysR_HTH_N"/>
</dbReference>
<comment type="similarity">
    <text evidence="1">Belongs to the LysR transcriptional regulatory family.</text>
</comment>
<evidence type="ECO:0000313" key="7">
    <source>
        <dbReference type="Proteomes" id="UP001320899"/>
    </source>
</evidence>
<organism evidence="6 7">
    <name type="scientific">Ruegeria aquimaris</name>
    <dbReference type="NCBI Taxonomy" id="2984333"/>
    <lineage>
        <taxon>Bacteria</taxon>
        <taxon>Pseudomonadati</taxon>
        <taxon>Pseudomonadota</taxon>
        <taxon>Alphaproteobacteria</taxon>
        <taxon>Rhodobacterales</taxon>
        <taxon>Roseobacteraceae</taxon>
        <taxon>Ruegeria</taxon>
    </lineage>
</organism>
<evidence type="ECO:0000256" key="2">
    <source>
        <dbReference type="ARBA" id="ARBA00023015"/>
    </source>
</evidence>
<gene>
    <name evidence="6" type="ORF">OE747_05660</name>
</gene>
<dbReference type="CDD" id="cd08417">
    <property type="entry name" value="PBP2_Nitroaromatics_like"/>
    <property type="match status" value="1"/>
</dbReference>
<dbReference type="PROSITE" id="PS50931">
    <property type="entry name" value="HTH_LYSR"/>
    <property type="match status" value="1"/>
</dbReference>
<protein>
    <submittedName>
        <fullName evidence="6">LysR family transcriptional regulator</fullName>
    </submittedName>
</protein>
<comment type="caution">
    <text evidence="6">The sequence shown here is derived from an EMBL/GenBank/DDBJ whole genome shotgun (WGS) entry which is preliminary data.</text>
</comment>
<dbReference type="Pfam" id="PF03466">
    <property type="entry name" value="LysR_substrate"/>
    <property type="match status" value="1"/>
</dbReference>
<dbReference type="Pfam" id="PF00126">
    <property type="entry name" value="HTH_1"/>
    <property type="match status" value="1"/>
</dbReference>
<evidence type="ECO:0000256" key="1">
    <source>
        <dbReference type="ARBA" id="ARBA00009437"/>
    </source>
</evidence>
<dbReference type="Gene3D" id="3.40.190.10">
    <property type="entry name" value="Periplasmic binding protein-like II"/>
    <property type="match status" value="2"/>
</dbReference>
<dbReference type="RefSeq" id="WP_263827636.1">
    <property type="nucleotide sequence ID" value="NZ_JAOWLB010000003.1"/>
</dbReference>
<dbReference type="EMBL" id="JAOWLB010000003">
    <property type="protein sequence ID" value="MCV2887815.1"/>
    <property type="molecule type" value="Genomic_DNA"/>
</dbReference>
<evidence type="ECO:0000313" key="6">
    <source>
        <dbReference type="EMBL" id="MCV2887815.1"/>
    </source>
</evidence>
<dbReference type="SUPFAM" id="SSF46785">
    <property type="entry name" value="Winged helix' DNA-binding domain"/>
    <property type="match status" value="1"/>
</dbReference>
<dbReference type="InterPro" id="IPR036388">
    <property type="entry name" value="WH-like_DNA-bd_sf"/>
</dbReference>
<reference evidence="6 7" key="1">
    <citation type="submission" date="2022-10" db="EMBL/GenBank/DDBJ databases">
        <title>Ruegeria sp. nov., isolated from ocean surface sediments.</title>
        <authorList>
            <person name="He W."/>
            <person name="Xue H.-P."/>
            <person name="Zhang D.-F."/>
        </authorList>
    </citation>
    <scope>NUCLEOTIDE SEQUENCE [LARGE SCALE GENOMIC DNA]</scope>
    <source>
        <strain evidence="6 7">XHP0148</strain>
    </source>
</reference>
<keyword evidence="7" id="KW-1185">Reference proteome</keyword>
<evidence type="ECO:0000256" key="4">
    <source>
        <dbReference type="ARBA" id="ARBA00023163"/>
    </source>
</evidence>
<name>A0ABT3AGL0_9RHOB</name>
<dbReference type="InterPro" id="IPR050389">
    <property type="entry name" value="LysR-type_TF"/>
</dbReference>
<keyword evidence="4" id="KW-0804">Transcription</keyword>
<evidence type="ECO:0000256" key="3">
    <source>
        <dbReference type="ARBA" id="ARBA00023125"/>
    </source>
</evidence>
<dbReference type="InterPro" id="IPR036390">
    <property type="entry name" value="WH_DNA-bd_sf"/>
</dbReference>
<dbReference type="InterPro" id="IPR005119">
    <property type="entry name" value="LysR_subst-bd"/>
</dbReference>
<dbReference type="PRINTS" id="PR00039">
    <property type="entry name" value="HTHLYSR"/>
</dbReference>
<dbReference type="SUPFAM" id="SSF53850">
    <property type="entry name" value="Periplasmic binding protein-like II"/>
    <property type="match status" value="1"/>
</dbReference>
<dbReference type="PANTHER" id="PTHR30118:SF6">
    <property type="entry name" value="HTH-TYPE TRANSCRIPTIONAL REGULATOR LEUO"/>
    <property type="match status" value="1"/>
</dbReference>
<proteinExistence type="inferred from homology"/>
<feature type="domain" description="HTH lysR-type" evidence="5">
    <location>
        <begin position="9"/>
        <end position="66"/>
    </location>
</feature>